<keyword evidence="1" id="KW-1133">Transmembrane helix</keyword>
<dbReference type="AlphaFoldDB" id="A0A8R1HKE4"/>
<protein>
    <submittedName>
        <fullName evidence="2">Uncharacterized protein</fullName>
    </submittedName>
</protein>
<sequence>MEAYWQYHHNHLSDGREEKRKPLSVTLKQYSLTIAAISMGTHSLLDGVFSVSLLSALMFTYVLSYRKARVNVDETYYELRRNYYKTSIFIFSTTFLAILRVAFISLSDESRFSLYLAYLALFLAFTENLQMMSEAESYSPPPPPPVYPRRITRYAPAG</sequence>
<feature type="transmembrane region" description="Helical" evidence="1">
    <location>
        <begin position="47"/>
        <end position="65"/>
    </location>
</feature>
<reference evidence="3" key="1">
    <citation type="submission" date="2010-08" db="EMBL/GenBank/DDBJ databases">
        <authorList>
            <consortium name="Caenorhabditis japonica Sequencing Consortium"/>
            <person name="Wilson R.K."/>
        </authorList>
    </citation>
    <scope>NUCLEOTIDE SEQUENCE [LARGE SCALE GENOMIC DNA]</scope>
    <source>
        <strain evidence="3">DF5081</strain>
    </source>
</reference>
<organism evidence="2 3">
    <name type="scientific">Caenorhabditis japonica</name>
    <dbReference type="NCBI Taxonomy" id="281687"/>
    <lineage>
        <taxon>Eukaryota</taxon>
        <taxon>Metazoa</taxon>
        <taxon>Ecdysozoa</taxon>
        <taxon>Nematoda</taxon>
        <taxon>Chromadorea</taxon>
        <taxon>Rhabditida</taxon>
        <taxon>Rhabditina</taxon>
        <taxon>Rhabditomorpha</taxon>
        <taxon>Rhabditoidea</taxon>
        <taxon>Rhabditidae</taxon>
        <taxon>Peloderinae</taxon>
        <taxon>Caenorhabditis</taxon>
    </lineage>
</organism>
<name>A0A8R1HKE4_CAEJA</name>
<keyword evidence="1" id="KW-0812">Transmembrane</keyword>
<keyword evidence="1" id="KW-0472">Membrane</keyword>
<proteinExistence type="predicted"/>
<reference evidence="2" key="2">
    <citation type="submission" date="2022-06" db="UniProtKB">
        <authorList>
            <consortium name="EnsemblMetazoa"/>
        </authorList>
    </citation>
    <scope>IDENTIFICATION</scope>
    <source>
        <strain evidence="2">DF5081</strain>
    </source>
</reference>
<evidence type="ECO:0000256" key="1">
    <source>
        <dbReference type="SAM" id="Phobius"/>
    </source>
</evidence>
<evidence type="ECO:0000313" key="2">
    <source>
        <dbReference type="EnsemblMetazoa" id="CJA04215.1"/>
    </source>
</evidence>
<dbReference type="EnsemblMetazoa" id="CJA04215.1">
    <property type="protein sequence ID" value="CJA04215.1"/>
    <property type="gene ID" value="WBGene00123419"/>
</dbReference>
<feature type="transmembrane region" description="Helical" evidence="1">
    <location>
        <begin position="86"/>
        <end position="106"/>
    </location>
</feature>
<dbReference type="Proteomes" id="UP000005237">
    <property type="component" value="Unassembled WGS sequence"/>
</dbReference>
<dbReference type="OMA" id="LRRNYYK"/>
<accession>A0A8R1HKE4</accession>
<keyword evidence="3" id="KW-1185">Reference proteome</keyword>
<evidence type="ECO:0000313" key="3">
    <source>
        <dbReference type="Proteomes" id="UP000005237"/>
    </source>
</evidence>